<reference evidence="2 3" key="1">
    <citation type="submission" date="2020-10" db="EMBL/GenBank/DDBJ databases">
        <title>The Coptis chinensis genome and diversification of protoberbering-type alkaloids.</title>
        <authorList>
            <person name="Wang B."/>
            <person name="Shu S."/>
            <person name="Song C."/>
            <person name="Liu Y."/>
        </authorList>
    </citation>
    <scope>NUCLEOTIDE SEQUENCE [LARGE SCALE GENOMIC DNA]</scope>
    <source>
        <strain evidence="2">HL-2020</strain>
        <tissue evidence="2">Leaf</tissue>
    </source>
</reference>
<feature type="region of interest" description="Disordered" evidence="1">
    <location>
        <begin position="1"/>
        <end position="51"/>
    </location>
</feature>
<organism evidence="2 3">
    <name type="scientific">Coptis chinensis</name>
    <dbReference type="NCBI Taxonomy" id="261450"/>
    <lineage>
        <taxon>Eukaryota</taxon>
        <taxon>Viridiplantae</taxon>
        <taxon>Streptophyta</taxon>
        <taxon>Embryophyta</taxon>
        <taxon>Tracheophyta</taxon>
        <taxon>Spermatophyta</taxon>
        <taxon>Magnoliopsida</taxon>
        <taxon>Ranunculales</taxon>
        <taxon>Ranunculaceae</taxon>
        <taxon>Coptidoideae</taxon>
        <taxon>Coptis</taxon>
    </lineage>
</organism>
<dbReference type="AlphaFoldDB" id="A0A835HNP0"/>
<feature type="compositionally biased region" description="Polar residues" evidence="1">
    <location>
        <begin position="40"/>
        <end position="51"/>
    </location>
</feature>
<accession>A0A835HNP0</accession>
<feature type="compositionally biased region" description="Basic and acidic residues" evidence="1">
    <location>
        <begin position="1"/>
        <end position="33"/>
    </location>
</feature>
<gene>
    <name evidence="2" type="ORF">IFM89_030915</name>
</gene>
<dbReference type="EMBL" id="JADFTS010000006">
    <property type="protein sequence ID" value="KAF9602759.1"/>
    <property type="molecule type" value="Genomic_DNA"/>
</dbReference>
<keyword evidence="3" id="KW-1185">Reference proteome</keyword>
<proteinExistence type="predicted"/>
<dbReference type="Proteomes" id="UP000631114">
    <property type="component" value="Unassembled WGS sequence"/>
</dbReference>
<evidence type="ECO:0000256" key="1">
    <source>
        <dbReference type="SAM" id="MobiDB-lite"/>
    </source>
</evidence>
<evidence type="ECO:0000313" key="3">
    <source>
        <dbReference type="Proteomes" id="UP000631114"/>
    </source>
</evidence>
<protein>
    <submittedName>
        <fullName evidence="2">Uncharacterized protein</fullName>
    </submittedName>
</protein>
<comment type="caution">
    <text evidence="2">The sequence shown here is derived from an EMBL/GenBank/DDBJ whole genome shotgun (WGS) entry which is preliminary data.</text>
</comment>
<evidence type="ECO:0000313" key="2">
    <source>
        <dbReference type="EMBL" id="KAF9602759.1"/>
    </source>
</evidence>
<sequence length="185" mass="21370">MLEIQKELNTDQNIKDGTERHNMEMDGNAKEEQSEVEGMSQHNSPVECITSPQGNRFHVLEEAEKILESGNWAEQMEKEEEQVKNKKGYKPMWQVQEYKPEFVCIVEPLRRPPAQLPLELSRWGFDSMFLHNDTPSKVGNIWVCWREGKVVTLYALLPQHITVKSGNLFLSFVHANSAYGIRKAL</sequence>
<name>A0A835HNP0_9MAGN</name>